<evidence type="ECO:0000313" key="1">
    <source>
        <dbReference type="EMBL" id="REC65287.1"/>
    </source>
</evidence>
<keyword evidence="2" id="KW-1185">Reference proteome</keyword>
<dbReference type="Proteomes" id="UP000256769">
    <property type="component" value="Unassembled WGS sequence"/>
</dbReference>
<dbReference type="EMBL" id="QNUE01000016">
    <property type="protein sequence ID" value="REC65287.1"/>
    <property type="molecule type" value="Genomic_DNA"/>
</dbReference>
<accession>A0A3D9CHP3</accession>
<reference evidence="1 2" key="1">
    <citation type="journal article" date="2007" name="Int. J. Syst. Evol. Microbiol.">
        <title>Chryseobacterium flavum sp. nov., isolated from polluted soil.</title>
        <authorList>
            <person name="Zhou Y."/>
            <person name="Dong J."/>
            <person name="Wang X."/>
            <person name="Huang X."/>
            <person name="Zhang K.Y."/>
            <person name="Zhang Y.Q."/>
            <person name="Guo Y.F."/>
            <person name="Lai R."/>
            <person name="Li W.J."/>
        </authorList>
    </citation>
    <scope>NUCLEOTIDE SEQUENCE [LARGE SCALE GENOMIC DNA]</scope>
    <source>
        <strain evidence="1 2">KCTC 12877</strain>
    </source>
</reference>
<organism evidence="1 2">
    <name type="scientific">Chryseobacterium flavum</name>
    <dbReference type="NCBI Taxonomy" id="415851"/>
    <lineage>
        <taxon>Bacteria</taxon>
        <taxon>Pseudomonadati</taxon>
        <taxon>Bacteroidota</taxon>
        <taxon>Flavobacteriia</taxon>
        <taxon>Flavobacteriales</taxon>
        <taxon>Weeksellaceae</taxon>
        <taxon>Chryseobacterium group</taxon>
        <taxon>Chryseobacterium</taxon>
    </lineage>
</organism>
<gene>
    <name evidence="1" type="ORF">DRF59_17035</name>
</gene>
<dbReference type="AlphaFoldDB" id="A0A3D9CHP3"/>
<evidence type="ECO:0000313" key="2">
    <source>
        <dbReference type="Proteomes" id="UP000256769"/>
    </source>
</evidence>
<protein>
    <submittedName>
        <fullName evidence="1">Uncharacterized protein</fullName>
    </submittedName>
</protein>
<sequence length="59" mass="7129">MSCILYHKYIELLPHSPEIIHQNLIFLDYYFTKYQPRDIYDGIIIVVIKKELIFQKPSS</sequence>
<comment type="caution">
    <text evidence="1">The sequence shown here is derived from an EMBL/GenBank/DDBJ whole genome shotgun (WGS) entry which is preliminary data.</text>
</comment>
<name>A0A3D9CHP3_9FLAO</name>
<proteinExistence type="predicted"/>